<protein>
    <submittedName>
        <fullName evidence="1">Predicted protein</fullName>
    </submittedName>
</protein>
<evidence type="ECO:0000313" key="2">
    <source>
        <dbReference type="Proteomes" id="UP000008694"/>
    </source>
</evidence>
<evidence type="ECO:0000313" key="1">
    <source>
        <dbReference type="EMBL" id="EFH52245.1"/>
    </source>
</evidence>
<accession>D7LSM2</accession>
<organism evidence="2">
    <name type="scientific">Arabidopsis lyrata subsp. lyrata</name>
    <name type="common">Lyre-leaved rock-cress</name>
    <dbReference type="NCBI Taxonomy" id="81972"/>
    <lineage>
        <taxon>Eukaryota</taxon>
        <taxon>Viridiplantae</taxon>
        <taxon>Streptophyta</taxon>
        <taxon>Embryophyta</taxon>
        <taxon>Tracheophyta</taxon>
        <taxon>Spermatophyta</taxon>
        <taxon>Magnoliopsida</taxon>
        <taxon>eudicotyledons</taxon>
        <taxon>Gunneridae</taxon>
        <taxon>Pentapetalae</taxon>
        <taxon>rosids</taxon>
        <taxon>malvids</taxon>
        <taxon>Brassicales</taxon>
        <taxon>Brassicaceae</taxon>
        <taxon>Camelineae</taxon>
        <taxon>Arabidopsis</taxon>
    </lineage>
</organism>
<dbReference type="AlphaFoldDB" id="D7LSM2"/>
<sequence length="60" mass="7005">MSNDCVTLKRGANERCFAYGLRTEDTSQFSHSKTYISFARRFCPKLFLQSNNISIFRSIF</sequence>
<gene>
    <name evidence="1" type="ORF">ARALYDRAFT_906273</name>
</gene>
<dbReference type="HOGENOM" id="CLU_2944834_0_0_1"/>
<keyword evidence="2" id="KW-1185">Reference proteome</keyword>
<reference evidence="2" key="1">
    <citation type="journal article" date="2011" name="Nat. Genet.">
        <title>The Arabidopsis lyrata genome sequence and the basis of rapid genome size change.</title>
        <authorList>
            <person name="Hu T.T."/>
            <person name="Pattyn P."/>
            <person name="Bakker E.G."/>
            <person name="Cao J."/>
            <person name="Cheng J.-F."/>
            <person name="Clark R.M."/>
            <person name="Fahlgren N."/>
            <person name="Fawcett J.A."/>
            <person name="Grimwood J."/>
            <person name="Gundlach H."/>
            <person name="Haberer G."/>
            <person name="Hollister J.D."/>
            <person name="Ossowski S."/>
            <person name="Ottilar R.P."/>
            <person name="Salamov A.A."/>
            <person name="Schneeberger K."/>
            <person name="Spannagl M."/>
            <person name="Wang X."/>
            <person name="Yang L."/>
            <person name="Nasrallah M.E."/>
            <person name="Bergelson J."/>
            <person name="Carrington J.C."/>
            <person name="Gaut B.S."/>
            <person name="Schmutz J."/>
            <person name="Mayer K.F.X."/>
            <person name="Van de Peer Y."/>
            <person name="Grigoriev I.V."/>
            <person name="Nordborg M."/>
            <person name="Weigel D."/>
            <person name="Guo Y.-L."/>
        </authorList>
    </citation>
    <scope>NUCLEOTIDE SEQUENCE [LARGE SCALE GENOMIC DNA]</scope>
    <source>
        <strain evidence="2">cv. MN47</strain>
    </source>
</reference>
<name>D7LSM2_ARALL</name>
<dbReference type="Proteomes" id="UP000008694">
    <property type="component" value="Unassembled WGS sequence"/>
</dbReference>
<proteinExistence type="predicted"/>
<dbReference type="EMBL" id="GL348717">
    <property type="protein sequence ID" value="EFH52245.1"/>
    <property type="molecule type" value="Genomic_DNA"/>
</dbReference>
<dbReference type="Gramene" id="scaffold_501977.1">
    <property type="protein sequence ID" value="scaffold_501977.1"/>
    <property type="gene ID" value="scaffold_501977.1"/>
</dbReference>